<dbReference type="Proteomes" id="UP000010473">
    <property type="component" value="Chromosome"/>
</dbReference>
<dbReference type="STRING" id="111780.Sta7437_2738"/>
<dbReference type="InterPro" id="IPR002495">
    <property type="entry name" value="Glyco_trans_8"/>
</dbReference>
<dbReference type="Pfam" id="PF13432">
    <property type="entry name" value="TPR_16"/>
    <property type="match status" value="1"/>
</dbReference>
<feature type="repeat" description="TPR" evidence="1">
    <location>
        <begin position="49"/>
        <end position="82"/>
    </location>
</feature>
<feature type="repeat" description="TPR" evidence="1">
    <location>
        <begin position="298"/>
        <end position="331"/>
    </location>
</feature>
<dbReference type="GO" id="GO:0016757">
    <property type="term" value="F:glycosyltransferase activity"/>
    <property type="evidence" value="ECO:0007669"/>
    <property type="project" value="InterPro"/>
</dbReference>
<keyword evidence="3" id="KW-1185">Reference proteome</keyword>
<evidence type="ECO:0000313" key="2">
    <source>
        <dbReference type="EMBL" id="AFZ36263.1"/>
    </source>
</evidence>
<protein>
    <submittedName>
        <fullName evidence="2">Glycosyl transferase family 8</fullName>
    </submittedName>
</protein>
<dbReference type="SUPFAM" id="SSF53448">
    <property type="entry name" value="Nucleotide-diphospho-sugar transferases"/>
    <property type="match status" value="1"/>
</dbReference>
<dbReference type="eggNOG" id="COG0457">
    <property type="taxonomic scope" value="Bacteria"/>
</dbReference>
<dbReference type="EMBL" id="CP003653">
    <property type="protein sequence ID" value="AFZ36263.1"/>
    <property type="molecule type" value="Genomic_DNA"/>
</dbReference>
<dbReference type="InterPro" id="IPR011990">
    <property type="entry name" value="TPR-like_helical_dom_sf"/>
</dbReference>
<dbReference type="Pfam" id="PF00515">
    <property type="entry name" value="TPR_1"/>
    <property type="match status" value="1"/>
</dbReference>
<dbReference type="Pfam" id="PF01501">
    <property type="entry name" value="Glyco_transf_8"/>
    <property type="match status" value="1"/>
</dbReference>
<dbReference type="PROSITE" id="PS50005">
    <property type="entry name" value="TPR"/>
    <property type="match status" value="7"/>
</dbReference>
<dbReference type="OrthoDB" id="437226at2"/>
<dbReference type="eggNOG" id="COG1442">
    <property type="taxonomic scope" value="Bacteria"/>
</dbReference>
<feature type="repeat" description="TPR" evidence="1">
    <location>
        <begin position="83"/>
        <end position="116"/>
    </location>
</feature>
<evidence type="ECO:0000256" key="1">
    <source>
        <dbReference type="PROSITE-ProRule" id="PRU00339"/>
    </source>
</evidence>
<gene>
    <name evidence="2" type="ordered locus">Sta7437_2738</name>
</gene>
<organism evidence="2 3">
    <name type="scientific">Stanieria cyanosphaera (strain ATCC 29371 / PCC 7437)</name>
    <dbReference type="NCBI Taxonomy" id="111780"/>
    <lineage>
        <taxon>Bacteria</taxon>
        <taxon>Bacillati</taxon>
        <taxon>Cyanobacteriota</taxon>
        <taxon>Cyanophyceae</taxon>
        <taxon>Pleurocapsales</taxon>
        <taxon>Dermocarpellaceae</taxon>
        <taxon>Stanieria</taxon>
    </lineage>
</organism>
<dbReference type="PANTHER" id="PTHR12558:SF13">
    <property type="entry name" value="CELL DIVISION CYCLE PROTEIN 27 HOMOLOG"/>
    <property type="match status" value="1"/>
</dbReference>
<feature type="repeat" description="TPR" evidence="1">
    <location>
        <begin position="366"/>
        <end position="399"/>
    </location>
</feature>
<keyword evidence="2" id="KW-0808">Transferase</keyword>
<dbReference type="Pfam" id="PF13181">
    <property type="entry name" value="TPR_8"/>
    <property type="match status" value="4"/>
</dbReference>
<sequence length="892" mass="103388">MSVQNLSQYSRELSVQECLDRGASLLKEGNIQQAIEIYQQGLQYHTNSASIYFKLGIAFLEQGNLSEAYDNFYKSVALEADFHWGHYGLGLFFAQQGKLSEAVDAYQQALTLNPDDYLIHQKLGEIFLDQNQLDLAEQHLFNVIRLNEKFHWAYYRLGQVYERLLKLDEAKNSFLKAIEIEPDFQLAKKHLTSESFEEVITKADSSFNEQNYQQALTMYEVSLAFHSQHYHSMLRKGECLFRLKKYSEAEQTLLIVNQQFGDQFWLLICLGEVYFHQSKTKEAILSFEKAINLDNKNLWCWHLLGKSYQTINEYQQANICFNKVVEIDPHNALGYLGLAELAKEQGNKSEAQVYWCKAIEIQPQNKWSYISLGYSYIEDKKIEQAEEVFNQAISLFEKDFDVIFAAAHAYLAKRDWTQSAQMLEKALLICPDNEEVKVRLLELYCYSGNLDKALGYFNSLKITTTPPHSYYQAVAKLFCELGEWEKAFDFAAEAILKEPTNIHNHSLFIKVVRKSKKFKEALNVIEQEFDNQEIKTSFLLIKTAILEQLIEPINEARQCVSLMKKENSLSRDLVICENRLRLKENIFSEQLSQVESIKTKIFYCTDKAYSLPTLVSIFSLHKHNKHKLKNNPIYVVADHPTLELIKEAYQVLAHNLNLIIEFIDIESLFKGLSDYKLTTGYGVFTGGDSLSRTAYYRLFFGQVLNDISPNSRWLYIDSDTIILDSLEEIDYLDFNGYPIAARRERPKSEIEEAIKTNNLKSGKYYNSGVIAFDSTHPQLTDLLNKAVRIAVEEGHKLLYHDQCALNIAFDGQIADLSPRFNDFYPPYDQRTFDELLLSDQSLIIHLLDRPKPWDSLNKHQGSILWFQLLEDMSRFLPAKYLYKLFEVLQASI</sequence>
<dbReference type="PROSITE" id="PS50293">
    <property type="entry name" value="TPR_REGION"/>
    <property type="match status" value="2"/>
</dbReference>
<dbReference type="Pfam" id="PF13176">
    <property type="entry name" value="TPR_7"/>
    <property type="match status" value="1"/>
</dbReference>
<proteinExistence type="predicted"/>
<keyword evidence="1" id="KW-0802">TPR repeat</keyword>
<dbReference type="InterPro" id="IPR029044">
    <property type="entry name" value="Nucleotide-diphossugar_trans"/>
</dbReference>
<dbReference type="SMART" id="SM00028">
    <property type="entry name" value="TPR"/>
    <property type="match status" value="13"/>
</dbReference>
<evidence type="ECO:0000313" key="3">
    <source>
        <dbReference type="Proteomes" id="UP000010473"/>
    </source>
</evidence>
<dbReference type="InterPro" id="IPR019734">
    <property type="entry name" value="TPR_rpt"/>
</dbReference>
<feature type="repeat" description="TPR" evidence="1">
    <location>
        <begin position="264"/>
        <end position="297"/>
    </location>
</feature>
<accession>K9XUP8</accession>
<dbReference type="Gene3D" id="1.25.40.10">
    <property type="entry name" value="Tetratricopeptide repeat domain"/>
    <property type="match status" value="4"/>
</dbReference>
<feature type="repeat" description="TPR" evidence="1">
    <location>
        <begin position="151"/>
        <end position="184"/>
    </location>
</feature>
<feature type="repeat" description="TPR" evidence="1">
    <location>
        <begin position="332"/>
        <end position="365"/>
    </location>
</feature>
<dbReference type="HOGENOM" id="CLU_323881_0_0_3"/>
<dbReference type="Pfam" id="PF13414">
    <property type="entry name" value="TPR_11"/>
    <property type="match status" value="2"/>
</dbReference>
<dbReference type="SUPFAM" id="SSF48452">
    <property type="entry name" value="TPR-like"/>
    <property type="match status" value="2"/>
</dbReference>
<dbReference type="AlphaFoldDB" id="K9XUP8"/>
<dbReference type="Gene3D" id="3.90.550.10">
    <property type="entry name" value="Spore Coat Polysaccharide Biosynthesis Protein SpsA, Chain A"/>
    <property type="match status" value="1"/>
</dbReference>
<dbReference type="PANTHER" id="PTHR12558">
    <property type="entry name" value="CELL DIVISION CYCLE 16,23,27"/>
    <property type="match status" value="1"/>
</dbReference>
<name>K9XUP8_STAC7</name>
<reference evidence="3" key="1">
    <citation type="journal article" date="2013" name="Proc. Natl. Acad. Sci. U.S.A.">
        <title>Improving the coverage of the cyanobacterial phylum using diversity-driven genome sequencing.</title>
        <authorList>
            <person name="Shih P.M."/>
            <person name="Wu D."/>
            <person name="Latifi A."/>
            <person name="Axen S.D."/>
            <person name="Fewer D.P."/>
            <person name="Talla E."/>
            <person name="Calteau A."/>
            <person name="Cai F."/>
            <person name="Tandeau de Marsac N."/>
            <person name="Rippka R."/>
            <person name="Herdman M."/>
            <person name="Sivonen K."/>
            <person name="Coursin T."/>
            <person name="Laurent T."/>
            <person name="Goodwin L."/>
            <person name="Nolan M."/>
            <person name="Davenport K.W."/>
            <person name="Han C.S."/>
            <person name="Rubin E.M."/>
            <person name="Eisen J.A."/>
            <person name="Woyke T."/>
            <person name="Gugger M."/>
            <person name="Kerfeld C.A."/>
        </authorList>
    </citation>
    <scope>NUCLEOTIDE SEQUENCE [LARGE SCALE GENOMIC DNA]</scope>
    <source>
        <strain evidence="3">ATCC 29371 / PCC 7437</strain>
    </source>
</reference>
<dbReference type="KEGG" id="scs:Sta7437_2738"/>
<dbReference type="RefSeq" id="WP_015193931.1">
    <property type="nucleotide sequence ID" value="NC_019748.1"/>
</dbReference>